<feature type="signal peptide" evidence="3">
    <location>
        <begin position="1"/>
        <end position="28"/>
    </location>
</feature>
<feature type="chain" id="PRO_5047009773" description="Repeat protein (TIGR01451 family)" evidence="3">
    <location>
        <begin position="29"/>
        <end position="390"/>
    </location>
</feature>
<feature type="region of interest" description="Disordered" evidence="1">
    <location>
        <begin position="319"/>
        <end position="354"/>
    </location>
</feature>
<feature type="transmembrane region" description="Helical" evidence="2">
    <location>
        <begin position="361"/>
        <end position="381"/>
    </location>
</feature>
<evidence type="ECO:0000313" key="5">
    <source>
        <dbReference type="Proteomes" id="UP000603200"/>
    </source>
</evidence>
<keyword evidence="2" id="KW-0812">Transmembrane</keyword>
<name>A0ABQ3ZUB3_9ACTN</name>
<evidence type="ECO:0000313" key="4">
    <source>
        <dbReference type="EMBL" id="GIE22166.1"/>
    </source>
</evidence>
<organism evidence="4 5">
    <name type="scientific">Winogradskya humida</name>
    <dbReference type="NCBI Taxonomy" id="113566"/>
    <lineage>
        <taxon>Bacteria</taxon>
        <taxon>Bacillati</taxon>
        <taxon>Actinomycetota</taxon>
        <taxon>Actinomycetes</taxon>
        <taxon>Micromonosporales</taxon>
        <taxon>Micromonosporaceae</taxon>
        <taxon>Winogradskya</taxon>
    </lineage>
</organism>
<evidence type="ECO:0000256" key="2">
    <source>
        <dbReference type="SAM" id="Phobius"/>
    </source>
</evidence>
<proteinExistence type="predicted"/>
<gene>
    <name evidence="4" type="ORF">Ahu01nite_052680</name>
</gene>
<evidence type="ECO:0000256" key="3">
    <source>
        <dbReference type="SAM" id="SignalP"/>
    </source>
</evidence>
<protein>
    <recommendedName>
        <fullName evidence="6">Repeat protein (TIGR01451 family)</fullName>
    </recommendedName>
</protein>
<keyword evidence="5" id="KW-1185">Reference proteome</keyword>
<sequence>MYVSRIRNVLLGAVIIGAAIALPTAAHAAPQDLTLTIKDGITTEGGKQFPIRLRVPDMQEGFFIEDVQVAIDTTDITSVTALATIAPGATPECTTAGTVTTCDLGSIGSADDDAQPTMLVTAKPGTAPGSTGKLKVTLTAKGIEPLVAAPAVTVAEQVDLAISDAPATVEAKPGELVPLGVRITNRGTNAIPGVALRIGGGGPLTRRGSFDNCYHLNNDVETFCRFETTLEPGKTYVVDGTVLGVRKDAKPGQDSYAAAVWTLDDIDDLGIMSDYPHDSGAPLKLVELPAVAAAARVPASDPDFSDNLAEGKVTILAGLSPSPSPSLSAPTATPTTTPPVAGGDTGGEGGGGTLPITGSPVGLIASIGAGALLIGILGLVATRRRARFTA</sequence>
<dbReference type="Proteomes" id="UP000603200">
    <property type="component" value="Unassembled WGS sequence"/>
</dbReference>
<keyword evidence="2" id="KW-0472">Membrane</keyword>
<feature type="compositionally biased region" description="Gly residues" evidence="1">
    <location>
        <begin position="343"/>
        <end position="353"/>
    </location>
</feature>
<keyword evidence="2" id="KW-1133">Transmembrane helix</keyword>
<accession>A0ABQ3ZUB3</accession>
<feature type="compositionally biased region" description="Low complexity" evidence="1">
    <location>
        <begin position="319"/>
        <end position="339"/>
    </location>
</feature>
<evidence type="ECO:0008006" key="6">
    <source>
        <dbReference type="Google" id="ProtNLM"/>
    </source>
</evidence>
<reference evidence="4 5" key="1">
    <citation type="submission" date="2021-01" db="EMBL/GenBank/DDBJ databases">
        <title>Whole genome shotgun sequence of Actinoplanes humidus NBRC 14915.</title>
        <authorList>
            <person name="Komaki H."/>
            <person name="Tamura T."/>
        </authorList>
    </citation>
    <scope>NUCLEOTIDE SEQUENCE [LARGE SCALE GENOMIC DNA]</scope>
    <source>
        <strain evidence="4 5">NBRC 14915</strain>
    </source>
</reference>
<dbReference type="EMBL" id="BOMN01000067">
    <property type="protein sequence ID" value="GIE22166.1"/>
    <property type="molecule type" value="Genomic_DNA"/>
</dbReference>
<keyword evidence="3" id="KW-0732">Signal</keyword>
<comment type="caution">
    <text evidence="4">The sequence shown here is derived from an EMBL/GenBank/DDBJ whole genome shotgun (WGS) entry which is preliminary data.</text>
</comment>
<evidence type="ECO:0000256" key="1">
    <source>
        <dbReference type="SAM" id="MobiDB-lite"/>
    </source>
</evidence>